<protein>
    <submittedName>
        <fullName evidence="8">Unannotated protein</fullName>
    </submittedName>
</protein>
<gene>
    <name evidence="8" type="ORF">UFOPK1827_01720</name>
</gene>
<keyword evidence="3" id="KW-0731">Sigma factor</keyword>
<evidence type="ECO:0000256" key="3">
    <source>
        <dbReference type="ARBA" id="ARBA00023082"/>
    </source>
</evidence>
<proteinExistence type="inferred from homology"/>
<name>A0A6J6HU37_9ZZZZ</name>
<accession>A0A6J6HU37</accession>
<dbReference type="InterPro" id="IPR007627">
    <property type="entry name" value="RNA_pol_sigma70_r2"/>
</dbReference>
<dbReference type="InterPro" id="IPR039425">
    <property type="entry name" value="RNA_pol_sigma-70-like"/>
</dbReference>
<evidence type="ECO:0000256" key="2">
    <source>
        <dbReference type="ARBA" id="ARBA00023015"/>
    </source>
</evidence>
<keyword evidence="2" id="KW-0805">Transcription regulation</keyword>
<dbReference type="EMBL" id="CAEZUO010000113">
    <property type="protein sequence ID" value="CAB4617581.1"/>
    <property type="molecule type" value="Genomic_DNA"/>
</dbReference>
<dbReference type="Pfam" id="PF04542">
    <property type="entry name" value="Sigma70_r2"/>
    <property type="match status" value="1"/>
</dbReference>
<evidence type="ECO:0000256" key="5">
    <source>
        <dbReference type="ARBA" id="ARBA00023163"/>
    </source>
</evidence>
<evidence type="ECO:0000313" key="8">
    <source>
        <dbReference type="EMBL" id="CAB4617581.1"/>
    </source>
</evidence>
<evidence type="ECO:0000256" key="1">
    <source>
        <dbReference type="ARBA" id="ARBA00010641"/>
    </source>
</evidence>
<evidence type="ECO:0000259" key="7">
    <source>
        <dbReference type="Pfam" id="PF08281"/>
    </source>
</evidence>
<evidence type="ECO:0000259" key="6">
    <source>
        <dbReference type="Pfam" id="PF04542"/>
    </source>
</evidence>
<keyword evidence="5" id="KW-0804">Transcription</keyword>
<feature type="domain" description="RNA polymerase sigma-70 region 2" evidence="6">
    <location>
        <begin position="35"/>
        <end position="102"/>
    </location>
</feature>
<dbReference type="PANTHER" id="PTHR43133:SF8">
    <property type="entry name" value="RNA POLYMERASE SIGMA FACTOR HI_1459-RELATED"/>
    <property type="match status" value="1"/>
</dbReference>
<organism evidence="8">
    <name type="scientific">freshwater metagenome</name>
    <dbReference type="NCBI Taxonomy" id="449393"/>
    <lineage>
        <taxon>unclassified sequences</taxon>
        <taxon>metagenomes</taxon>
        <taxon>ecological metagenomes</taxon>
    </lineage>
</organism>
<dbReference type="SUPFAM" id="SSF88659">
    <property type="entry name" value="Sigma3 and sigma4 domains of RNA polymerase sigma factors"/>
    <property type="match status" value="1"/>
</dbReference>
<dbReference type="GO" id="GO:0016987">
    <property type="term" value="F:sigma factor activity"/>
    <property type="evidence" value="ECO:0007669"/>
    <property type="project" value="UniProtKB-KW"/>
</dbReference>
<dbReference type="GO" id="GO:0006352">
    <property type="term" value="P:DNA-templated transcription initiation"/>
    <property type="evidence" value="ECO:0007669"/>
    <property type="project" value="InterPro"/>
</dbReference>
<comment type="similarity">
    <text evidence="1">Belongs to the sigma-70 factor family. ECF subfamily.</text>
</comment>
<keyword evidence="4" id="KW-0238">DNA-binding</keyword>
<evidence type="ECO:0000256" key="4">
    <source>
        <dbReference type="ARBA" id="ARBA00023125"/>
    </source>
</evidence>
<dbReference type="SUPFAM" id="SSF88946">
    <property type="entry name" value="Sigma2 domain of RNA polymerase sigma factors"/>
    <property type="match status" value="1"/>
</dbReference>
<dbReference type="NCBIfam" id="TIGR02937">
    <property type="entry name" value="sigma70-ECF"/>
    <property type="match status" value="1"/>
</dbReference>
<dbReference type="InterPro" id="IPR013324">
    <property type="entry name" value="RNA_pol_sigma_r3/r4-like"/>
</dbReference>
<dbReference type="PANTHER" id="PTHR43133">
    <property type="entry name" value="RNA POLYMERASE ECF-TYPE SIGMA FACTO"/>
    <property type="match status" value="1"/>
</dbReference>
<feature type="domain" description="RNA polymerase sigma factor 70 region 4 type 2" evidence="7">
    <location>
        <begin position="136"/>
        <end position="185"/>
    </location>
</feature>
<sequence length="196" mass="21650">MTVVEHPTLLSEDSRFIAALAGARAGDDAAFAELWRDHNPGLLRFLSGLSSEDDARDVASTVWLEVVRKLHTFDGDAAGFRAWIFTIARSRLIDLRRSRNRRISTVDADLELRERSDDSSDPSRIMDDKVSTRDAIALISKLPEKQAEVVLLRVVADLDVDTVASMLGKSAGVVRVLSHRGLKRLAELVTESGVTR</sequence>
<dbReference type="InterPro" id="IPR013249">
    <property type="entry name" value="RNA_pol_sigma70_r4_t2"/>
</dbReference>
<dbReference type="Pfam" id="PF08281">
    <property type="entry name" value="Sigma70_r4_2"/>
    <property type="match status" value="1"/>
</dbReference>
<dbReference type="GO" id="GO:0003677">
    <property type="term" value="F:DNA binding"/>
    <property type="evidence" value="ECO:0007669"/>
    <property type="project" value="UniProtKB-KW"/>
</dbReference>
<dbReference type="Gene3D" id="1.10.1740.10">
    <property type="match status" value="1"/>
</dbReference>
<dbReference type="InterPro" id="IPR036388">
    <property type="entry name" value="WH-like_DNA-bd_sf"/>
</dbReference>
<dbReference type="InterPro" id="IPR014284">
    <property type="entry name" value="RNA_pol_sigma-70_dom"/>
</dbReference>
<reference evidence="8" key="1">
    <citation type="submission" date="2020-05" db="EMBL/GenBank/DDBJ databases">
        <authorList>
            <person name="Chiriac C."/>
            <person name="Salcher M."/>
            <person name="Ghai R."/>
            <person name="Kavagutti S V."/>
        </authorList>
    </citation>
    <scope>NUCLEOTIDE SEQUENCE</scope>
</reference>
<dbReference type="Gene3D" id="1.10.10.10">
    <property type="entry name" value="Winged helix-like DNA-binding domain superfamily/Winged helix DNA-binding domain"/>
    <property type="match status" value="1"/>
</dbReference>
<dbReference type="AlphaFoldDB" id="A0A6J6HU37"/>
<dbReference type="InterPro" id="IPR013325">
    <property type="entry name" value="RNA_pol_sigma_r2"/>
</dbReference>